<accession>A0A9P9EY78</accession>
<keyword evidence="2" id="KW-0812">Transmembrane</keyword>
<name>A0A9P9EY78_9HYPO</name>
<reference evidence="3" key="1">
    <citation type="journal article" date="2021" name="Nat. Commun.">
        <title>Genetic determinants of endophytism in the Arabidopsis root mycobiome.</title>
        <authorList>
            <person name="Mesny F."/>
            <person name="Miyauchi S."/>
            <person name="Thiergart T."/>
            <person name="Pickel B."/>
            <person name="Atanasova L."/>
            <person name="Karlsson M."/>
            <person name="Huettel B."/>
            <person name="Barry K.W."/>
            <person name="Haridas S."/>
            <person name="Chen C."/>
            <person name="Bauer D."/>
            <person name="Andreopoulos W."/>
            <person name="Pangilinan J."/>
            <person name="LaButti K."/>
            <person name="Riley R."/>
            <person name="Lipzen A."/>
            <person name="Clum A."/>
            <person name="Drula E."/>
            <person name="Henrissat B."/>
            <person name="Kohler A."/>
            <person name="Grigoriev I.V."/>
            <person name="Martin F.M."/>
            <person name="Hacquard S."/>
        </authorList>
    </citation>
    <scope>NUCLEOTIDE SEQUENCE</scope>
    <source>
        <strain evidence="3">MPI-CAGE-AT-0147</strain>
    </source>
</reference>
<keyword evidence="2" id="KW-0472">Membrane</keyword>
<dbReference type="AlphaFoldDB" id="A0A9P9EY78"/>
<comment type="caution">
    <text evidence="3">The sequence shown here is derived from an EMBL/GenBank/DDBJ whole genome shotgun (WGS) entry which is preliminary data.</text>
</comment>
<organism evidence="3 4">
    <name type="scientific">Dactylonectria macrodidyma</name>
    <dbReference type="NCBI Taxonomy" id="307937"/>
    <lineage>
        <taxon>Eukaryota</taxon>
        <taxon>Fungi</taxon>
        <taxon>Dikarya</taxon>
        <taxon>Ascomycota</taxon>
        <taxon>Pezizomycotina</taxon>
        <taxon>Sordariomycetes</taxon>
        <taxon>Hypocreomycetidae</taxon>
        <taxon>Hypocreales</taxon>
        <taxon>Nectriaceae</taxon>
        <taxon>Dactylonectria</taxon>
    </lineage>
</organism>
<dbReference type="EMBL" id="JAGMUV010000007">
    <property type="protein sequence ID" value="KAH7148421.1"/>
    <property type="molecule type" value="Genomic_DNA"/>
</dbReference>
<sequence length="200" mass="21951">MAQAVRGTERNERNEHTSQTTDITSQHPEHEVAASRCTGTEALNLLTPSMAFDRPLPRRPLALAAANTATLPTPQDTRRLKGGDFHEVDCRFWPAASPSRLPVMASSLPTAAGEVPSSLLILLPVSDVIQCEFPVAPPSPLFNSSPNSFPLPPLHHSLRRYTHPFVYTSCAIGYLGFFFFGLPRCYAASCLARLPWLPCR</sequence>
<feature type="region of interest" description="Disordered" evidence="1">
    <location>
        <begin position="1"/>
        <end position="31"/>
    </location>
</feature>
<feature type="compositionally biased region" description="Polar residues" evidence="1">
    <location>
        <begin position="17"/>
        <end position="26"/>
    </location>
</feature>
<gene>
    <name evidence="3" type="ORF">EDB81DRAFT_462890</name>
</gene>
<evidence type="ECO:0000256" key="1">
    <source>
        <dbReference type="SAM" id="MobiDB-lite"/>
    </source>
</evidence>
<keyword evidence="2" id="KW-1133">Transmembrane helix</keyword>
<dbReference type="Proteomes" id="UP000738349">
    <property type="component" value="Unassembled WGS sequence"/>
</dbReference>
<evidence type="ECO:0000313" key="4">
    <source>
        <dbReference type="Proteomes" id="UP000738349"/>
    </source>
</evidence>
<proteinExistence type="predicted"/>
<protein>
    <submittedName>
        <fullName evidence="3">Uncharacterized protein</fullName>
    </submittedName>
</protein>
<feature type="transmembrane region" description="Helical" evidence="2">
    <location>
        <begin position="165"/>
        <end position="182"/>
    </location>
</feature>
<evidence type="ECO:0000313" key="3">
    <source>
        <dbReference type="EMBL" id="KAH7148421.1"/>
    </source>
</evidence>
<feature type="compositionally biased region" description="Basic and acidic residues" evidence="1">
    <location>
        <begin position="7"/>
        <end position="16"/>
    </location>
</feature>
<evidence type="ECO:0000256" key="2">
    <source>
        <dbReference type="SAM" id="Phobius"/>
    </source>
</evidence>
<keyword evidence="4" id="KW-1185">Reference proteome</keyword>